<dbReference type="Proteomes" id="UP000672934">
    <property type="component" value="Unassembled WGS sequence"/>
</dbReference>
<protein>
    <submittedName>
        <fullName evidence="1">Uncharacterized protein</fullName>
    </submittedName>
</protein>
<evidence type="ECO:0000313" key="1">
    <source>
        <dbReference type="EMBL" id="CAG2145723.1"/>
    </source>
</evidence>
<accession>A0A916MYD0</accession>
<organism evidence="1 2">
    <name type="scientific">Cupriavidus yeoncheonensis</name>
    <dbReference type="NCBI Taxonomy" id="1462994"/>
    <lineage>
        <taxon>Bacteria</taxon>
        <taxon>Pseudomonadati</taxon>
        <taxon>Pseudomonadota</taxon>
        <taxon>Betaproteobacteria</taxon>
        <taxon>Burkholderiales</taxon>
        <taxon>Burkholderiaceae</taxon>
        <taxon>Cupriavidus</taxon>
    </lineage>
</organism>
<evidence type="ECO:0000313" key="2">
    <source>
        <dbReference type="Proteomes" id="UP000672934"/>
    </source>
</evidence>
<dbReference type="RefSeq" id="WP_211948188.1">
    <property type="nucleotide sequence ID" value="NZ_CAJPUY010000011.1"/>
</dbReference>
<proteinExistence type="predicted"/>
<keyword evidence="2" id="KW-1185">Reference proteome</keyword>
<name>A0A916MYD0_9BURK</name>
<dbReference type="EMBL" id="CAJPUY010000011">
    <property type="protein sequence ID" value="CAG2145723.1"/>
    <property type="molecule type" value="Genomic_DNA"/>
</dbReference>
<gene>
    <name evidence="1" type="ORF">LMG31506_03243</name>
</gene>
<comment type="caution">
    <text evidence="1">The sequence shown here is derived from an EMBL/GenBank/DDBJ whole genome shotgun (WGS) entry which is preliminary data.</text>
</comment>
<dbReference type="AlphaFoldDB" id="A0A916MYD0"/>
<reference evidence="1" key="1">
    <citation type="submission" date="2021-03" db="EMBL/GenBank/DDBJ databases">
        <authorList>
            <person name="Peeters C."/>
        </authorList>
    </citation>
    <scope>NUCLEOTIDE SEQUENCE</scope>
    <source>
        <strain evidence="1">LMG 31506</strain>
    </source>
</reference>
<sequence>MIISSRIAESEGVAIPIGMFAVTYKKHLPSIMVAIGACGGFAAQLAVWRTLIQPFNRNPGDFLVHAQTKSNESFILGESINHFLFVTRPDRLSFLSTAAGGLQDNHELPNISELAAHVMQTMGRETFGIPRYPGPGQYMEEPRAALNRTFGIVASYFLKDGHPPKNWPALLGLIARRIIDTHKHVLPPASAVKMLLESAVPMSKIDRGRVETSPESHQCACPPGRGLPYRIFAQPGRRTMSERVRTTLVGP</sequence>